<feature type="non-terminal residue" evidence="1">
    <location>
        <position position="1"/>
    </location>
</feature>
<name>A0A382S4P8_9ZZZZ</name>
<dbReference type="AlphaFoldDB" id="A0A382S4P8"/>
<sequence>VLLGLIAWVVISYAEGGIVGLMLRGDLV</sequence>
<gene>
    <name evidence="1" type="ORF">METZ01_LOCUS357748</name>
</gene>
<protein>
    <submittedName>
        <fullName evidence="1">Uncharacterized protein</fullName>
    </submittedName>
</protein>
<proteinExistence type="predicted"/>
<reference evidence="1" key="1">
    <citation type="submission" date="2018-05" db="EMBL/GenBank/DDBJ databases">
        <authorList>
            <person name="Lanie J.A."/>
            <person name="Ng W.-L."/>
            <person name="Kazmierczak K.M."/>
            <person name="Andrzejewski T.M."/>
            <person name="Davidsen T.M."/>
            <person name="Wayne K.J."/>
            <person name="Tettelin H."/>
            <person name="Glass J.I."/>
            <person name="Rusch D."/>
            <person name="Podicherti R."/>
            <person name="Tsui H.-C.T."/>
            <person name="Winkler M.E."/>
        </authorList>
    </citation>
    <scope>NUCLEOTIDE SEQUENCE</scope>
</reference>
<evidence type="ECO:0000313" key="1">
    <source>
        <dbReference type="EMBL" id="SVD04894.1"/>
    </source>
</evidence>
<dbReference type="EMBL" id="UINC01126422">
    <property type="protein sequence ID" value="SVD04894.1"/>
    <property type="molecule type" value="Genomic_DNA"/>
</dbReference>
<feature type="non-terminal residue" evidence="1">
    <location>
        <position position="28"/>
    </location>
</feature>
<organism evidence="1">
    <name type="scientific">marine metagenome</name>
    <dbReference type="NCBI Taxonomy" id="408172"/>
    <lineage>
        <taxon>unclassified sequences</taxon>
        <taxon>metagenomes</taxon>
        <taxon>ecological metagenomes</taxon>
    </lineage>
</organism>
<accession>A0A382S4P8</accession>